<evidence type="ECO:0000313" key="1">
    <source>
        <dbReference type="EMBL" id="SUZ96483.1"/>
    </source>
</evidence>
<dbReference type="AlphaFoldDB" id="A0A381S5Q5"/>
<accession>A0A381S5Q5</accession>
<dbReference type="EMBL" id="UINC01002420">
    <property type="protein sequence ID" value="SUZ96483.1"/>
    <property type="molecule type" value="Genomic_DNA"/>
</dbReference>
<sequence>VTRDIEKAVNWSFGNYIFNCDWDIMASTTKARQHGFESFEDSEHMFSRILTEMAETRMVPPL</sequence>
<dbReference type="Gene3D" id="3.40.50.720">
    <property type="entry name" value="NAD(P)-binding Rossmann-like Domain"/>
    <property type="match status" value="1"/>
</dbReference>
<proteinExistence type="predicted"/>
<feature type="non-terminal residue" evidence="1">
    <location>
        <position position="1"/>
    </location>
</feature>
<reference evidence="1" key="1">
    <citation type="submission" date="2018-05" db="EMBL/GenBank/DDBJ databases">
        <authorList>
            <person name="Lanie J.A."/>
            <person name="Ng W.-L."/>
            <person name="Kazmierczak K.M."/>
            <person name="Andrzejewski T.M."/>
            <person name="Davidsen T.M."/>
            <person name="Wayne K.J."/>
            <person name="Tettelin H."/>
            <person name="Glass J.I."/>
            <person name="Rusch D."/>
            <person name="Podicherti R."/>
            <person name="Tsui H.-C.T."/>
            <person name="Winkler M.E."/>
        </authorList>
    </citation>
    <scope>NUCLEOTIDE SEQUENCE</scope>
</reference>
<name>A0A381S5Q5_9ZZZZ</name>
<gene>
    <name evidence="1" type="ORF">METZ01_LOCUS49337</name>
</gene>
<organism evidence="1">
    <name type="scientific">marine metagenome</name>
    <dbReference type="NCBI Taxonomy" id="408172"/>
    <lineage>
        <taxon>unclassified sequences</taxon>
        <taxon>metagenomes</taxon>
        <taxon>ecological metagenomes</taxon>
    </lineage>
</organism>
<protein>
    <submittedName>
        <fullName evidence="1">Uncharacterized protein</fullName>
    </submittedName>
</protein>